<evidence type="ECO:0000313" key="1">
    <source>
        <dbReference type="EMBL" id="CAB0007852.1"/>
    </source>
</evidence>
<name>A0A6H5GWR1_9HEMI</name>
<accession>A0A6H5GWR1</accession>
<sequence length="76" mass="8634">MATVLRLYRRPPQARSGIRTRYAFCRNEQHSPADRAALPSSGNTANSIAGWRLPWRFAADATPSTRSLRSRDFDKK</sequence>
<reference evidence="1 2" key="1">
    <citation type="submission" date="2020-02" db="EMBL/GenBank/DDBJ databases">
        <authorList>
            <person name="Ferguson B K."/>
        </authorList>
    </citation>
    <scope>NUCLEOTIDE SEQUENCE [LARGE SCALE GENOMIC DNA]</scope>
</reference>
<proteinExistence type="predicted"/>
<organism evidence="1 2">
    <name type="scientific">Nesidiocoris tenuis</name>
    <dbReference type="NCBI Taxonomy" id="355587"/>
    <lineage>
        <taxon>Eukaryota</taxon>
        <taxon>Metazoa</taxon>
        <taxon>Ecdysozoa</taxon>
        <taxon>Arthropoda</taxon>
        <taxon>Hexapoda</taxon>
        <taxon>Insecta</taxon>
        <taxon>Pterygota</taxon>
        <taxon>Neoptera</taxon>
        <taxon>Paraneoptera</taxon>
        <taxon>Hemiptera</taxon>
        <taxon>Heteroptera</taxon>
        <taxon>Panheteroptera</taxon>
        <taxon>Cimicomorpha</taxon>
        <taxon>Miridae</taxon>
        <taxon>Dicyphina</taxon>
        <taxon>Nesidiocoris</taxon>
    </lineage>
</organism>
<dbReference type="EMBL" id="CADCXU010019653">
    <property type="protein sequence ID" value="CAB0007852.1"/>
    <property type="molecule type" value="Genomic_DNA"/>
</dbReference>
<evidence type="ECO:0000313" key="2">
    <source>
        <dbReference type="Proteomes" id="UP000479000"/>
    </source>
</evidence>
<feature type="non-terminal residue" evidence="1">
    <location>
        <position position="76"/>
    </location>
</feature>
<dbReference type="Proteomes" id="UP000479000">
    <property type="component" value="Unassembled WGS sequence"/>
</dbReference>
<protein>
    <submittedName>
        <fullName evidence="1">Uncharacterized protein</fullName>
    </submittedName>
</protein>
<dbReference type="AlphaFoldDB" id="A0A6H5GWR1"/>
<keyword evidence="2" id="KW-1185">Reference proteome</keyword>
<gene>
    <name evidence="1" type="ORF">NTEN_LOCUS13100</name>
</gene>